<gene>
    <name evidence="1" type="ORF">ND810_14760</name>
</gene>
<dbReference type="RefSeq" id="WP_265360524.1">
    <property type="nucleotide sequence ID" value="NZ_JAMQPU010000005.1"/>
</dbReference>
<protein>
    <submittedName>
        <fullName evidence="1">Uncharacterized protein</fullName>
    </submittedName>
</protein>
<proteinExistence type="predicted"/>
<evidence type="ECO:0000313" key="1">
    <source>
        <dbReference type="EMBL" id="MCW7516427.1"/>
    </source>
</evidence>
<organism evidence="1 2">
    <name type="scientific">Leptospira levettii</name>
    <dbReference type="NCBI Taxonomy" id="2023178"/>
    <lineage>
        <taxon>Bacteria</taxon>
        <taxon>Pseudomonadati</taxon>
        <taxon>Spirochaetota</taxon>
        <taxon>Spirochaetia</taxon>
        <taxon>Leptospirales</taxon>
        <taxon>Leptospiraceae</taxon>
        <taxon>Leptospira</taxon>
    </lineage>
</organism>
<name>A0AAW5V5W3_9LEPT</name>
<reference evidence="1" key="1">
    <citation type="submission" date="2022-06" db="EMBL/GenBank/DDBJ databases">
        <title>Leptospira isolates from biofilms formed at urban environments.</title>
        <authorList>
            <person name="Ribeiro P.S."/>
            <person name="Sousa T."/>
            <person name="Carvalho N."/>
            <person name="Aburjaile F."/>
            <person name="Neves F."/>
            <person name="Oliveira D."/>
            <person name="Blanco L."/>
            <person name="Lima J."/>
            <person name="Costa F."/>
            <person name="Brenig B."/>
            <person name="Soares S."/>
            <person name="Ramos R."/>
            <person name="Goes-Neto A."/>
            <person name="Matiuzzi M."/>
            <person name="Azevedo V."/>
            <person name="Ristow P."/>
        </authorList>
    </citation>
    <scope>NUCLEOTIDE SEQUENCE</scope>
    <source>
        <strain evidence="1">VSF7</strain>
    </source>
</reference>
<dbReference type="AlphaFoldDB" id="A0AAW5V5W3"/>
<accession>A0AAW5V5W3</accession>
<evidence type="ECO:0000313" key="2">
    <source>
        <dbReference type="Proteomes" id="UP001209694"/>
    </source>
</evidence>
<dbReference type="EMBL" id="JAMQQD010000006">
    <property type="protein sequence ID" value="MCW7516427.1"/>
    <property type="molecule type" value="Genomic_DNA"/>
</dbReference>
<dbReference type="Proteomes" id="UP001209694">
    <property type="component" value="Unassembled WGS sequence"/>
</dbReference>
<sequence>MKEILLFYKDSILKNRDILHADSIDSDGNTAELTFNISEGSARGRLTFLIPESNLLDRTSNDVRKLKIKNTDMPIYFTISIGFRK</sequence>
<comment type="caution">
    <text evidence="1">The sequence shown here is derived from an EMBL/GenBank/DDBJ whole genome shotgun (WGS) entry which is preliminary data.</text>
</comment>